<name>A0A9N7UJV9_PLEPL</name>
<evidence type="ECO:0000313" key="3">
    <source>
        <dbReference type="Proteomes" id="UP001153269"/>
    </source>
</evidence>
<protein>
    <submittedName>
        <fullName evidence="2">Uncharacterized protein</fullName>
    </submittedName>
</protein>
<reference evidence="2" key="1">
    <citation type="submission" date="2020-03" db="EMBL/GenBank/DDBJ databases">
        <authorList>
            <person name="Weist P."/>
        </authorList>
    </citation>
    <scope>NUCLEOTIDE SEQUENCE</scope>
</reference>
<dbReference type="AlphaFoldDB" id="A0A9N7UJV9"/>
<feature type="region of interest" description="Disordered" evidence="1">
    <location>
        <begin position="128"/>
        <end position="151"/>
    </location>
</feature>
<dbReference type="EMBL" id="CADEAL010001569">
    <property type="protein sequence ID" value="CAB1433539.1"/>
    <property type="molecule type" value="Genomic_DNA"/>
</dbReference>
<accession>A0A9N7UJV9</accession>
<organism evidence="2 3">
    <name type="scientific">Pleuronectes platessa</name>
    <name type="common">European plaice</name>
    <dbReference type="NCBI Taxonomy" id="8262"/>
    <lineage>
        <taxon>Eukaryota</taxon>
        <taxon>Metazoa</taxon>
        <taxon>Chordata</taxon>
        <taxon>Craniata</taxon>
        <taxon>Vertebrata</taxon>
        <taxon>Euteleostomi</taxon>
        <taxon>Actinopterygii</taxon>
        <taxon>Neopterygii</taxon>
        <taxon>Teleostei</taxon>
        <taxon>Neoteleostei</taxon>
        <taxon>Acanthomorphata</taxon>
        <taxon>Carangaria</taxon>
        <taxon>Pleuronectiformes</taxon>
        <taxon>Pleuronectoidei</taxon>
        <taxon>Pleuronectidae</taxon>
        <taxon>Pleuronectes</taxon>
    </lineage>
</organism>
<keyword evidence="3" id="KW-1185">Reference proteome</keyword>
<gene>
    <name evidence="2" type="ORF">PLEPLA_LOCUS21630</name>
</gene>
<comment type="caution">
    <text evidence="2">The sequence shown here is derived from an EMBL/GenBank/DDBJ whole genome shotgun (WGS) entry which is preliminary data.</text>
</comment>
<proteinExistence type="predicted"/>
<evidence type="ECO:0000313" key="2">
    <source>
        <dbReference type="EMBL" id="CAB1433539.1"/>
    </source>
</evidence>
<sequence>MDTCLKPRDHVAPPYPLRLHRPVHSTHGEDLVATDALSWPRGSTLHPDKYQFPSTFGLLSQTKPQSLQLLLLLVRGWRTSSCTNMGEWSFLICVVAWILQGGGCRVNNAFPARPQSDEHLAGQARRLRGVCGGPDRPETGKRTSKSASNPKAFHKSSKWARVGDVKHTCKTYVLHGANSSAVAETETGESNTGNICWKSEFLCS</sequence>
<dbReference type="Proteomes" id="UP001153269">
    <property type="component" value="Unassembled WGS sequence"/>
</dbReference>
<evidence type="ECO:0000256" key="1">
    <source>
        <dbReference type="SAM" id="MobiDB-lite"/>
    </source>
</evidence>